<dbReference type="Proteomes" id="UP000028681">
    <property type="component" value="Chromosome"/>
</dbReference>
<feature type="chain" id="PRO_5001714639" evidence="1">
    <location>
        <begin position="28"/>
        <end position="239"/>
    </location>
</feature>
<keyword evidence="1" id="KW-0732">Signal</keyword>
<dbReference type="Pfam" id="PF11254">
    <property type="entry name" value="DUF3053"/>
    <property type="match status" value="1"/>
</dbReference>
<proteinExistence type="predicted"/>
<organism evidence="2 3">
    <name type="scientific">Edwardsiella anguillarum ET080813</name>
    <dbReference type="NCBI Taxonomy" id="667120"/>
    <lineage>
        <taxon>Bacteria</taxon>
        <taxon>Pseudomonadati</taxon>
        <taxon>Pseudomonadota</taxon>
        <taxon>Gammaproteobacteria</taxon>
        <taxon>Enterobacterales</taxon>
        <taxon>Hafniaceae</taxon>
        <taxon>Edwardsiella</taxon>
    </lineage>
</organism>
<name>A0A076LNP4_9GAMM</name>
<dbReference type="RefSeq" id="WP_034164478.1">
    <property type="nucleotide sequence ID" value="NZ_CP006664.1"/>
</dbReference>
<gene>
    <name evidence="2" type="ORF">ETEE_1796</name>
</gene>
<evidence type="ECO:0000313" key="2">
    <source>
        <dbReference type="EMBL" id="AIJ08243.1"/>
    </source>
</evidence>
<evidence type="ECO:0000313" key="3">
    <source>
        <dbReference type="Proteomes" id="UP000028681"/>
    </source>
</evidence>
<sequence>MTFAVKTWAQRLLMPVMALFFVMQLSGCGDSDKEQQKAFIDYLQNTVMRGSVTIPTLSEAQKQQLGHYAGDYAILVTFSQNFNRAMEASMTPLFSTLQQIRTPQEYLTQRDRLQQELGALNMLGQQIQSAKAQADGAYATLKQPEEVKAVFDKAFTKIVTGPSNAVMPMIPQAAGVAQTLVQVGDFLQNLGPQARFDNQGVQLQTQAQVDQYNQLMRDLSVKYQALMAAQQQNAGLLQN</sequence>
<feature type="signal peptide" evidence="1">
    <location>
        <begin position="1"/>
        <end position="27"/>
    </location>
</feature>
<evidence type="ECO:0000256" key="1">
    <source>
        <dbReference type="SAM" id="SignalP"/>
    </source>
</evidence>
<accession>A0A076LNP4</accession>
<dbReference type="EMBL" id="CP006664">
    <property type="protein sequence ID" value="AIJ08243.1"/>
    <property type="molecule type" value="Genomic_DNA"/>
</dbReference>
<dbReference type="KEGG" id="ete:ETEE_1796"/>
<dbReference type="InterPro" id="IPR021413">
    <property type="entry name" value="DUF3053"/>
</dbReference>
<dbReference type="HOGENOM" id="CLU_086363_1_0_6"/>
<dbReference type="AlphaFoldDB" id="A0A076LNP4"/>
<dbReference type="GeneID" id="33939405"/>
<protein>
    <submittedName>
        <fullName evidence="2">Putative exported protein</fullName>
    </submittedName>
</protein>
<reference evidence="2 3" key="1">
    <citation type="journal article" date="2012" name="PLoS ONE">
        <title>Edwardsiella comparative phylogenomics reveal the new intra/inter-species taxonomic relationships, virulence evolution and niche adaptation mechanisms.</title>
        <authorList>
            <person name="Yang M."/>
            <person name="Lv Y."/>
            <person name="Xiao J."/>
            <person name="Wu H."/>
            <person name="Zheng H."/>
            <person name="Liu Q."/>
            <person name="Zhang Y."/>
            <person name="Wang Q."/>
        </authorList>
    </citation>
    <scope>NUCLEOTIDE SEQUENCE [LARGE SCALE GENOMIC DNA]</scope>
    <source>
        <strain evidence="3">080813</strain>
    </source>
</reference>